<gene>
    <name evidence="8" type="ORF">PGLA1383_LOCUS34145</name>
</gene>
<dbReference type="InterPro" id="IPR041677">
    <property type="entry name" value="DNA2/NAM7_AAA_11"/>
</dbReference>
<evidence type="ECO:0000256" key="3">
    <source>
        <dbReference type="ARBA" id="ARBA00022801"/>
    </source>
</evidence>
<dbReference type="PANTHER" id="PTHR43788">
    <property type="entry name" value="DNA2/NAM7 HELICASE FAMILY MEMBER"/>
    <property type="match status" value="1"/>
</dbReference>
<keyword evidence="2" id="KW-0547">Nucleotide-binding</keyword>
<proteinExistence type="inferred from homology"/>
<dbReference type="AlphaFoldDB" id="A0A813G1B3"/>
<dbReference type="InterPro" id="IPR050534">
    <property type="entry name" value="Coronavir_polyprotein_1ab"/>
</dbReference>
<dbReference type="PANTHER" id="PTHR43788:SF8">
    <property type="entry name" value="DNA-BINDING PROTEIN SMUBP-2"/>
    <property type="match status" value="1"/>
</dbReference>
<feature type="domain" description="DNA2/NAM7 helicase helicase" evidence="6">
    <location>
        <begin position="1"/>
        <end position="36"/>
    </location>
</feature>
<sequence>AAQATELSALVPIAHCRAERLVLVGDHCQLPASTLSLEAENRGLTLSLFGRLVAQGLPPCFLDTQFRMHPAIAAHSSASFYGGRLQSGVPAEARLPPQGFPWPNPSAGGVALLPSRGLTPERRDGESWCNLEEADALIDILKGVLGDGHLKPSE</sequence>
<evidence type="ECO:0000313" key="9">
    <source>
        <dbReference type="Proteomes" id="UP000654075"/>
    </source>
</evidence>
<dbReference type="InterPro" id="IPR041679">
    <property type="entry name" value="DNA2/NAM7-like_C"/>
</dbReference>
<evidence type="ECO:0000259" key="6">
    <source>
        <dbReference type="Pfam" id="PF13086"/>
    </source>
</evidence>
<reference evidence="8" key="1">
    <citation type="submission" date="2021-02" db="EMBL/GenBank/DDBJ databases">
        <authorList>
            <person name="Dougan E. K."/>
            <person name="Rhodes N."/>
            <person name="Thang M."/>
            <person name="Chan C."/>
        </authorList>
    </citation>
    <scope>NUCLEOTIDE SEQUENCE</scope>
</reference>
<keyword evidence="5" id="KW-0067">ATP-binding</keyword>
<dbReference type="Pfam" id="PF13086">
    <property type="entry name" value="AAA_11"/>
    <property type="match status" value="1"/>
</dbReference>
<keyword evidence="4" id="KW-0347">Helicase</keyword>
<dbReference type="Proteomes" id="UP000654075">
    <property type="component" value="Unassembled WGS sequence"/>
</dbReference>
<dbReference type="OrthoDB" id="6513042at2759"/>
<dbReference type="InterPro" id="IPR027417">
    <property type="entry name" value="P-loop_NTPase"/>
</dbReference>
<accession>A0A813G1B3</accession>
<evidence type="ECO:0000256" key="4">
    <source>
        <dbReference type="ARBA" id="ARBA00022806"/>
    </source>
</evidence>
<dbReference type="GO" id="GO:0005524">
    <property type="term" value="F:ATP binding"/>
    <property type="evidence" value="ECO:0007669"/>
    <property type="project" value="UniProtKB-KW"/>
</dbReference>
<evidence type="ECO:0000313" key="8">
    <source>
        <dbReference type="EMBL" id="CAE8616457.1"/>
    </source>
</evidence>
<keyword evidence="3" id="KW-0378">Hydrolase</keyword>
<dbReference type="Gene3D" id="3.40.50.300">
    <property type="entry name" value="P-loop containing nucleotide triphosphate hydrolases"/>
    <property type="match status" value="2"/>
</dbReference>
<protein>
    <recommendedName>
        <fullName evidence="10">RNA helicase</fullName>
    </recommendedName>
</protein>
<dbReference type="EMBL" id="CAJNNV010025880">
    <property type="protein sequence ID" value="CAE8616457.1"/>
    <property type="molecule type" value="Genomic_DNA"/>
</dbReference>
<organism evidence="8 9">
    <name type="scientific">Polarella glacialis</name>
    <name type="common">Dinoflagellate</name>
    <dbReference type="NCBI Taxonomy" id="89957"/>
    <lineage>
        <taxon>Eukaryota</taxon>
        <taxon>Sar</taxon>
        <taxon>Alveolata</taxon>
        <taxon>Dinophyceae</taxon>
        <taxon>Suessiales</taxon>
        <taxon>Suessiaceae</taxon>
        <taxon>Polarella</taxon>
    </lineage>
</organism>
<dbReference type="GO" id="GO:0043139">
    <property type="term" value="F:5'-3' DNA helicase activity"/>
    <property type="evidence" value="ECO:0007669"/>
    <property type="project" value="TreeGrafter"/>
</dbReference>
<evidence type="ECO:0008006" key="10">
    <source>
        <dbReference type="Google" id="ProtNLM"/>
    </source>
</evidence>
<feature type="non-terminal residue" evidence="8">
    <location>
        <position position="154"/>
    </location>
</feature>
<evidence type="ECO:0000256" key="2">
    <source>
        <dbReference type="ARBA" id="ARBA00022741"/>
    </source>
</evidence>
<comment type="similarity">
    <text evidence="1">Belongs to the DNA2/NAM7 helicase family.</text>
</comment>
<evidence type="ECO:0000256" key="1">
    <source>
        <dbReference type="ARBA" id="ARBA00007913"/>
    </source>
</evidence>
<dbReference type="GO" id="GO:0016787">
    <property type="term" value="F:hydrolase activity"/>
    <property type="evidence" value="ECO:0007669"/>
    <property type="project" value="UniProtKB-KW"/>
</dbReference>
<feature type="domain" description="DNA2/NAM7 helicase-like C-terminal" evidence="7">
    <location>
        <begin position="45"/>
        <end position="145"/>
    </location>
</feature>
<evidence type="ECO:0000259" key="7">
    <source>
        <dbReference type="Pfam" id="PF13087"/>
    </source>
</evidence>
<name>A0A813G1B3_POLGL</name>
<dbReference type="SUPFAM" id="SSF52540">
    <property type="entry name" value="P-loop containing nucleoside triphosphate hydrolases"/>
    <property type="match status" value="1"/>
</dbReference>
<evidence type="ECO:0000256" key="5">
    <source>
        <dbReference type="ARBA" id="ARBA00022840"/>
    </source>
</evidence>
<feature type="non-terminal residue" evidence="8">
    <location>
        <position position="1"/>
    </location>
</feature>
<keyword evidence="9" id="KW-1185">Reference proteome</keyword>
<dbReference type="Pfam" id="PF13087">
    <property type="entry name" value="AAA_12"/>
    <property type="match status" value="1"/>
</dbReference>
<comment type="caution">
    <text evidence="8">The sequence shown here is derived from an EMBL/GenBank/DDBJ whole genome shotgun (WGS) entry which is preliminary data.</text>
</comment>